<dbReference type="Proteomes" id="UP000813427">
    <property type="component" value="Unassembled WGS sequence"/>
</dbReference>
<organism evidence="13 14">
    <name type="scientific">Fusarium tricinctum</name>
    <dbReference type="NCBI Taxonomy" id="61284"/>
    <lineage>
        <taxon>Eukaryota</taxon>
        <taxon>Fungi</taxon>
        <taxon>Dikarya</taxon>
        <taxon>Ascomycota</taxon>
        <taxon>Pezizomycotina</taxon>
        <taxon>Sordariomycetes</taxon>
        <taxon>Hypocreomycetidae</taxon>
        <taxon>Hypocreales</taxon>
        <taxon>Nectriaceae</taxon>
        <taxon>Fusarium</taxon>
        <taxon>Fusarium tricinctum species complex</taxon>
    </lineage>
</organism>
<dbReference type="GO" id="GO:0005788">
    <property type="term" value="C:endoplasmic reticulum lumen"/>
    <property type="evidence" value="ECO:0007669"/>
    <property type="project" value="TreeGrafter"/>
</dbReference>
<evidence type="ECO:0000256" key="4">
    <source>
        <dbReference type="ARBA" id="ARBA00022729"/>
    </source>
</evidence>
<evidence type="ECO:0000313" key="14">
    <source>
        <dbReference type="Proteomes" id="UP000813427"/>
    </source>
</evidence>
<keyword evidence="2" id="KW-0328">Glycosyltransferase</keyword>
<evidence type="ECO:0000256" key="9">
    <source>
        <dbReference type="ARBA" id="ARBA00048317"/>
    </source>
</evidence>
<evidence type="ECO:0000256" key="10">
    <source>
        <dbReference type="ARBA" id="ARBA00049432"/>
    </source>
</evidence>
<evidence type="ECO:0000256" key="7">
    <source>
        <dbReference type="ARBA" id="ARBA00040944"/>
    </source>
</evidence>
<dbReference type="OrthoDB" id="529273at2759"/>
<dbReference type="AlphaFoldDB" id="A0A8K0SBH0"/>
<feature type="domain" description="Glycosyltransferase 61 catalytic" evidence="12">
    <location>
        <begin position="329"/>
        <end position="420"/>
    </location>
</feature>
<comment type="caution">
    <text evidence="13">The sequence shown here is derived from an EMBL/GenBank/DDBJ whole genome shotgun (WGS) entry which is preliminary data.</text>
</comment>
<evidence type="ECO:0000256" key="1">
    <source>
        <dbReference type="ARBA" id="ARBA00011970"/>
    </source>
</evidence>
<keyword evidence="6" id="KW-0325">Glycoprotein</keyword>
<evidence type="ECO:0000256" key="3">
    <source>
        <dbReference type="ARBA" id="ARBA00022679"/>
    </source>
</evidence>
<name>A0A8K0SBH0_9HYPO</name>
<comment type="catalytic activity">
    <reaction evidence="10">
        <text>L-threonyl-[protein] + UDP-N-acetyl-alpha-D-glucosamine = 3-O-(N-acetyl-beta-D-glucosaminyl)-L-threonyl-[protein] + UDP + H(+)</text>
        <dbReference type="Rhea" id="RHEA:48908"/>
        <dbReference type="Rhea" id="RHEA-COMP:11060"/>
        <dbReference type="Rhea" id="RHEA-COMP:12252"/>
        <dbReference type="ChEBI" id="CHEBI:15378"/>
        <dbReference type="ChEBI" id="CHEBI:30013"/>
        <dbReference type="ChEBI" id="CHEBI:57705"/>
        <dbReference type="ChEBI" id="CHEBI:58223"/>
        <dbReference type="ChEBI" id="CHEBI:90840"/>
        <dbReference type="EC" id="2.4.1.255"/>
    </reaction>
</comment>
<evidence type="ECO:0000256" key="8">
    <source>
        <dbReference type="ARBA" id="ARBA00042574"/>
    </source>
</evidence>
<evidence type="ECO:0000256" key="5">
    <source>
        <dbReference type="ARBA" id="ARBA00022824"/>
    </source>
</evidence>
<evidence type="ECO:0000259" key="12">
    <source>
        <dbReference type="Pfam" id="PF04577"/>
    </source>
</evidence>
<gene>
    <name evidence="13" type="ORF">BKA59DRAFT_466513</name>
</gene>
<feature type="region of interest" description="Disordered" evidence="11">
    <location>
        <begin position="39"/>
        <end position="81"/>
    </location>
</feature>
<evidence type="ECO:0000256" key="6">
    <source>
        <dbReference type="ARBA" id="ARBA00023180"/>
    </source>
</evidence>
<evidence type="ECO:0000256" key="2">
    <source>
        <dbReference type="ARBA" id="ARBA00022676"/>
    </source>
</evidence>
<keyword evidence="4" id="KW-0732">Signal</keyword>
<dbReference type="GO" id="GO:0097363">
    <property type="term" value="F:protein O-acetylglucosaminyltransferase activity"/>
    <property type="evidence" value="ECO:0007669"/>
    <property type="project" value="UniProtKB-EC"/>
</dbReference>
<accession>A0A8K0SBH0</accession>
<evidence type="ECO:0000313" key="13">
    <source>
        <dbReference type="EMBL" id="KAH7263645.1"/>
    </source>
</evidence>
<sequence>MILVNVRRYRIALGAVVLTCLLIGLSSYHGQVLGNSDSWPKWTTPQHESEPKPTTQPTTKAKPKPNKTKAPSLPVVTPGLPQDYHHEDRGSEWCEDRYGTAYLEKFRASEVSYCTPESASDLHCFWSDTTGDRLDSMCYARGAVFDAEQKRWRMNCSLRPISNEEFENGVRPVPEYLTRYWYETGPGNLMENHITLDGGYKKSKLNTTTILVKREGSANPWHCMMEIMSLTYTLDILQISVDPHTKEPFITAKDGESIQVVILDEEGDGPYFDLWKLFAKMPIRRIKDLNSNEPATNLILPLGGGSNPLWQGDWKPNDCRDASLIKTFSRRVLAHYGVKKPQHTDDVVVTFIKRTNTRSLRNETELLNAARAAIPKMVLNEVDFATMSFKDQLETVQKTDLLAGVHGAGLTHTMFLPRGSATFEILPHKFFHKGFRNLAQMMGNGYFSTHAVVPKGVKPDDWQMSAVAIDESKFIEGLREAVRSLYNSGTRSQDAV</sequence>
<dbReference type="PANTHER" id="PTHR20961">
    <property type="entry name" value="GLYCOSYLTRANSFERASE"/>
    <property type="match status" value="1"/>
</dbReference>
<evidence type="ECO:0000256" key="11">
    <source>
        <dbReference type="SAM" id="MobiDB-lite"/>
    </source>
</evidence>
<comment type="catalytic activity">
    <reaction evidence="9">
        <text>L-seryl-[protein] + UDP-N-acetyl-alpha-D-glucosamine = 3-O-(N-acetyl-beta-D-glucosaminyl)-L-seryl-[protein] + UDP + H(+)</text>
        <dbReference type="Rhea" id="RHEA:48904"/>
        <dbReference type="Rhea" id="RHEA-COMP:9863"/>
        <dbReference type="Rhea" id="RHEA-COMP:12251"/>
        <dbReference type="ChEBI" id="CHEBI:15378"/>
        <dbReference type="ChEBI" id="CHEBI:29999"/>
        <dbReference type="ChEBI" id="CHEBI:57705"/>
        <dbReference type="ChEBI" id="CHEBI:58223"/>
        <dbReference type="ChEBI" id="CHEBI:90838"/>
        <dbReference type="EC" id="2.4.1.255"/>
    </reaction>
</comment>
<dbReference type="InterPro" id="IPR049625">
    <property type="entry name" value="Glyco_transf_61_cat"/>
</dbReference>
<protein>
    <recommendedName>
        <fullName evidence="7">EGF domain-specific O-linked N-acetylglucosamine transferase</fullName>
        <ecNumber evidence="1">2.4.1.255</ecNumber>
    </recommendedName>
    <alternativeName>
        <fullName evidence="8">Extracellular O-linked N-acetylglucosamine transferase</fullName>
    </alternativeName>
</protein>
<dbReference type="InterPro" id="IPR007657">
    <property type="entry name" value="Glycosyltransferase_61"/>
</dbReference>
<dbReference type="EMBL" id="JAGPXF010000001">
    <property type="protein sequence ID" value="KAH7263645.1"/>
    <property type="molecule type" value="Genomic_DNA"/>
</dbReference>
<keyword evidence="3" id="KW-0808">Transferase</keyword>
<proteinExistence type="predicted"/>
<reference evidence="13" key="1">
    <citation type="journal article" date="2021" name="Nat. Commun.">
        <title>Genetic determinants of endophytism in the Arabidopsis root mycobiome.</title>
        <authorList>
            <person name="Mesny F."/>
            <person name="Miyauchi S."/>
            <person name="Thiergart T."/>
            <person name="Pickel B."/>
            <person name="Atanasova L."/>
            <person name="Karlsson M."/>
            <person name="Huettel B."/>
            <person name="Barry K.W."/>
            <person name="Haridas S."/>
            <person name="Chen C."/>
            <person name="Bauer D."/>
            <person name="Andreopoulos W."/>
            <person name="Pangilinan J."/>
            <person name="LaButti K."/>
            <person name="Riley R."/>
            <person name="Lipzen A."/>
            <person name="Clum A."/>
            <person name="Drula E."/>
            <person name="Henrissat B."/>
            <person name="Kohler A."/>
            <person name="Grigoriev I.V."/>
            <person name="Martin F.M."/>
            <person name="Hacquard S."/>
        </authorList>
    </citation>
    <scope>NUCLEOTIDE SEQUENCE</scope>
    <source>
        <strain evidence="13">MPI-SDFR-AT-0068</strain>
    </source>
</reference>
<dbReference type="PANTHER" id="PTHR20961:SF148">
    <property type="entry name" value="EGF DOMAIN-SPECIFIC O-LINKED N-ACETYLGLUCOSAMINE TRANSFERASE"/>
    <property type="match status" value="1"/>
</dbReference>
<dbReference type="EC" id="2.4.1.255" evidence="1"/>
<dbReference type="Pfam" id="PF04577">
    <property type="entry name" value="Glyco_transf_61"/>
    <property type="match status" value="1"/>
</dbReference>
<keyword evidence="14" id="KW-1185">Reference proteome</keyword>
<keyword evidence="5" id="KW-0256">Endoplasmic reticulum</keyword>